<dbReference type="PANTHER" id="PTHR12110:SF48">
    <property type="entry name" value="BLL3656 PROTEIN"/>
    <property type="match status" value="1"/>
</dbReference>
<keyword evidence="2" id="KW-0413">Isomerase</keyword>
<gene>
    <name evidence="2" type="ORF">BST27_01970</name>
</gene>
<name>A0A1E3SKQ4_MYCIE</name>
<dbReference type="RefSeq" id="WP_069417809.1">
    <property type="nucleotide sequence ID" value="NZ_CBCRZH010000002.1"/>
</dbReference>
<dbReference type="InterPro" id="IPR036237">
    <property type="entry name" value="Xyl_isomerase-like_sf"/>
</dbReference>
<dbReference type="SUPFAM" id="SSF51658">
    <property type="entry name" value="Xylose isomerase-like"/>
    <property type="match status" value="1"/>
</dbReference>
<evidence type="ECO:0000313" key="2">
    <source>
        <dbReference type="EMBL" id="ORB10361.1"/>
    </source>
</evidence>
<sequence>MRDLGIEFISVFGLPPVEFVHLAADLGCRHISTALVSVRLESLGYPAFSLRDDASLRAELRAALNDRGITISLAEGLVILPNSDVSDLAADLDIVAELGAAQINTLSFDKDRARTFDQLATLTQLAAERGIGTTVEMSPRMTIGDPATVAAAIEHVGGSGLRLTVDTMHWVRSGHGAKELRDLGPEKIGYVQLSDTTLRPRLASYLEEAMYERMAPGDGELPLAEILDVVPADVVVGLEVPMRTLAESGVGPMERLRPSVDAARELLTR</sequence>
<organism evidence="2 3">
    <name type="scientific">Mycobacterium intermedium</name>
    <dbReference type="NCBI Taxonomy" id="28445"/>
    <lineage>
        <taxon>Bacteria</taxon>
        <taxon>Bacillati</taxon>
        <taxon>Actinomycetota</taxon>
        <taxon>Actinomycetes</taxon>
        <taxon>Mycobacteriales</taxon>
        <taxon>Mycobacteriaceae</taxon>
        <taxon>Mycobacterium</taxon>
        <taxon>Mycobacterium simiae complex</taxon>
    </lineage>
</organism>
<dbReference type="InterPro" id="IPR050312">
    <property type="entry name" value="IolE/XylAMocC-like"/>
</dbReference>
<evidence type="ECO:0000313" key="3">
    <source>
        <dbReference type="Proteomes" id="UP000192739"/>
    </source>
</evidence>
<dbReference type="InterPro" id="IPR013022">
    <property type="entry name" value="Xyl_isomerase-like_TIM-brl"/>
</dbReference>
<dbReference type="PANTHER" id="PTHR12110">
    <property type="entry name" value="HYDROXYPYRUVATE ISOMERASE"/>
    <property type="match status" value="1"/>
</dbReference>
<dbReference type="EMBL" id="MVHT01000003">
    <property type="protein sequence ID" value="ORB10361.1"/>
    <property type="molecule type" value="Genomic_DNA"/>
</dbReference>
<keyword evidence="3" id="KW-1185">Reference proteome</keyword>
<dbReference type="Gene3D" id="3.20.20.150">
    <property type="entry name" value="Divalent-metal-dependent TIM barrel enzymes"/>
    <property type="match status" value="1"/>
</dbReference>
<comment type="caution">
    <text evidence="2">The sequence shown here is derived from an EMBL/GenBank/DDBJ whole genome shotgun (WGS) entry which is preliminary data.</text>
</comment>
<dbReference type="AlphaFoldDB" id="A0A1E3SKQ4"/>
<dbReference type="GO" id="GO:0016853">
    <property type="term" value="F:isomerase activity"/>
    <property type="evidence" value="ECO:0007669"/>
    <property type="project" value="UniProtKB-KW"/>
</dbReference>
<evidence type="ECO:0000259" key="1">
    <source>
        <dbReference type="Pfam" id="PF01261"/>
    </source>
</evidence>
<dbReference type="Pfam" id="PF01261">
    <property type="entry name" value="AP_endonuc_2"/>
    <property type="match status" value="1"/>
</dbReference>
<proteinExistence type="predicted"/>
<dbReference type="Proteomes" id="UP000192739">
    <property type="component" value="Unassembled WGS sequence"/>
</dbReference>
<accession>A0A1E3SKQ4</accession>
<reference evidence="2 3" key="1">
    <citation type="submission" date="2017-02" db="EMBL/GenBank/DDBJ databases">
        <title>The new phylogeny of genus Mycobacterium.</title>
        <authorList>
            <person name="Tortoli E."/>
            <person name="Trovato A."/>
            <person name="Cirillo D.M."/>
        </authorList>
    </citation>
    <scope>NUCLEOTIDE SEQUENCE [LARGE SCALE GENOMIC DNA]</scope>
    <source>
        <strain evidence="2 3">DSM 44049</strain>
    </source>
</reference>
<dbReference type="OrthoDB" id="4877958at2"/>
<dbReference type="STRING" id="28445.BHQ20_04120"/>
<feature type="domain" description="Xylose isomerase-like TIM barrel" evidence="1">
    <location>
        <begin position="22"/>
        <end position="244"/>
    </location>
</feature>
<protein>
    <submittedName>
        <fullName evidence="2">Xylose isomerase</fullName>
    </submittedName>
</protein>